<dbReference type="EMBL" id="JACVVX010000004">
    <property type="protein sequence ID" value="MBD0415921.1"/>
    <property type="molecule type" value="Genomic_DNA"/>
</dbReference>
<keyword evidence="4" id="KW-1003">Cell membrane</keyword>
<comment type="caution">
    <text evidence="14">The sequence shown here is derived from an EMBL/GenBank/DDBJ whole genome shotgun (WGS) entry which is preliminary data.</text>
</comment>
<dbReference type="InterPro" id="IPR036890">
    <property type="entry name" value="HATPase_C_sf"/>
</dbReference>
<keyword evidence="15" id="KW-1185">Reference proteome</keyword>
<dbReference type="InterPro" id="IPR000014">
    <property type="entry name" value="PAS"/>
</dbReference>
<evidence type="ECO:0000256" key="12">
    <source>
        <dbReference type="SAM" id="Phobius"/>
    </source>
</evidence>
<gene>
    <name evidence="14" type="ORF">ICI42_14765</name>
</gene>
<dbReference type="CDD" id="cd00082">
    <property type="entry name" value="HisKA"/>
    <property type="match status" value="1"/>
</dbReference>
<feature type="transmembrane region" description="Helical" evidence="12">
    <location>
        <begin position="44"/>
        <end position="65"/>
    </location>
</feature>
<dbReference type="Pfam" id="PF02518">
    <property type="entry name" value="HATPase_c"/>
    <property type="match status" value="1"/>
</dbReference>
<evidence type="ECO:0000256" key="9">
    <source>
        <dbReference type="ARBA" id="ARBA00022840"/>
    </source>
</evidence>
<evidence type="ECO:0000256" key="5">
    <source>
        <dbReference type="ARBA" id="ARBA00022553"/>
    </source>
</evidence>
<dbReference type="SMART" id="SM00388">
    <property type="entry name" value="HisKA"/>
    <property type="match status" value="1"/>
</dbReference>
<dbReference type="SUPFAM" id="SSF55785">
    <property type="entry name" value="PYP-like sensor domain (PAS domain)"/>
    <property type="match status" value="1"/>
</dbReference>
<keyword evidence="7" id="KW-0547">Nucleotide-binding</keyword>
<keyword evidence="9" id="KW-0067">ATP-binding</keyword>
<dbReference type="PANTHER" id="PTHR43711">
    <property type="entry name" value="TWO-COMPONENT HISTIDINE KINASE"/>
    <property type="match status" value="1"/>
</dbReference>
<evidence type="ECO:0000256" key="2">
    <source>
        <dbReference type="ARBA" id="ARBA00004236"/>
    </source>
</evidence>
<dbReference type="SMART" id="SM00091">
    <property type="entry name" value="PAS"/>
    <property type="match status" value="1"/>
</dbReference>
<sequence>MVHPSIVDSEERATHARLIGVLLAMPFLLAGPAVLLLSGQVGTVAILAVIFSAFGLCWLNALLVAATGRVKAFGAVGLALAAVWLTAVTFFAGAAASPLALLVLALPFEAWWVFRRRDALLAGGAAALLVFAAQLAVPLLAAAVPGVPAAWHWLVPAVWAGSVAARMRGGVSQHFRDAGVEEPSIPESALDAVVVRLVRSGEVISVSSRAETMLGIDPEMLTGSALFDRIHIADRIAYLCALSELREGAEHRSLEVRLRLPSDVLDGGRHSFTPFMMDIADDKRSDGLVMLLRRNEELAELRSALAKAHEAVAAGEAAQTYFLATVSHELRTPLNAIIGFSDMLLHDMLGSFRDPRQKEYVQLVHDSGQHLLSVVNAILDVAKIEAGCYVAHPEPFRFHEAVEMCASMMHLQAKIKNIDLAADVSAGTGEINADRRAVQQMLINLVSNAIKFTPEGGKVAIGAKRVGSRLHFWVNDNGIGIAEQDIATLGKPFSQIQNDYTRRFEGTGLGLSLVKGLVALHEGTMSIESAPGEGTKVTISLPVGGPKISPDSGDDAPVAVPMRKVQEVGNGSLRKAS</sequence>
<dbReference type="Pfam" id="PF00512">
    <property type="entry name" value="HisKA"/>
    <property type="match status" value="1"/>
</dbReference>
<name>A0A8J6PW72_9HYPH</name>
<evidence type="ECO:0000256" key="1">
    <source>
        <dbReference type="ARBA" id="ARBA00000085"/>
    </source>
</evidence>
<dbReference type="InterPro" id="IPR035965">
    <property type="entry name" value="PAS-like_dom_sf"/>
</dbReference>
<evidence type="ECO:0000259" key="13">
    <source>
        <dbReference type="PROSITE" id="PS50109"/>
    </source>
</evidence>
<protein>
    <recommendedName>
        <fullName evidence="3">histidine kinase</fullName>
        <ecNumber evidence="3">2.7.13.3</ecNumber>
    </recommendedName>
</protein>
<dbReference type="Pfam" id="PF00989">
    <property type="entry name" value="PAS"/>
    <property type="match status" value="1"/>
</dbReference>
<dbReference type="InterPro" id="IPR003661">
    <property type="entry name" value="HisK_dim/P_dom"/>
</dbReference>
<dbReference type="InterPro" id="IPR036097">
    <property type="entry name" value="HisK_dim/P_sf"/>
</dbReference>
<proteinExistence type="predicted"/>
<dbReference type="PANTHER" id="PTHR43711:SF31">
    <property type="entry name" value="HISTIDINE KINASE"/>
    <property type="match status" value="1"/>
</dbReference>
<keyword evidence="6" id="KW-0808">Transferase</keyword>
<dbReference type="CDD" id="cd16922">
    <property type="entry name" value="HATPase_EvgS-ArcB-TorS-like"/>
    <property type="match status" value="1"/>
</dbReference>
<dbReference type="GO" id="GO:0005524">
    <property type="term" value="F:ATP binding"/>
    <property type="evidence" value="ECO:0007669"/>
    <property type="project" value="UniProtKB-KW"/>
</dbReference>
<accession>A0A8J6PW72</accession>
<feature type="transmembrane region" description="Helical" evidence="12">
    <location>
        <begin position="121"/>
        <end position="144"/>
    </location>
</feature>
<feature type="domain" description="Histidine kinase" evidence="13">
    <location>
        <begin position="325"/>
        <end position="545"/>
    </location>
</feature>
<dbReference type="AlphaFoldDB" id="A0A8J6PW72"/>
<evidence type="ECO:0000256" key="8">
    <source>
        <dbReference type="ARBA" id="ARBA00022777"/>
    </source>
</evidence>
<evidence type="ECO:0000313" key="14">
    <source>
        <dbReference type="EMBL" id="MBD0415921.1"/>
    </source>
</evidence>
<dbReference type="GO" id="GO:0000155">
    <property type="term" value="F:phosphorelay sensor kinase activity"/>
    <property type="evidence" value="ECO:0007669"/>
    <property type="project" value="InterPro"/>
</dbReference>
<comment type="subcellular location">
    <subcellularLocation>
        <location evidence="2">Cell membrane</location>
    </subcellularLocation>
</comment>
<organism evidence="14 15">
    <name type="scientific">Oryzicola mucosus</name>
    <dbReference type="NCBI Taxonomy" id="2767425"/>
    <lineage>
        <taxon>Bacteria</taxon>
        <taxon>Pseudomonadati</taxon>
        <taxon>Pseudomonadota</taxon>
        <taxon>Alphaproteobacteria</taxon>
        <taxon>Hyphomicrobiales</taxon>
        <taxon>Phyllobacteriaceae</taxon>
        <taxon>Oryzicola</taxon>
    </lineage>
</organism>
<dbReference type="InterPro" id="IPR050736">
    <property type="entry name" value="Sensor_HK_Regulatory"/>
</dbReference>
<dbReference type="Gene3D" id="1.10.287.130">
    <property type="match status" value="1"/>
</dbReference>
<dbReference type="GO" id="GO:0006355">
    <property type="term" value="P:regulation of DNA-templated transcription"/>
    <property type="evidence" value="ECO:0007669"/>
    <property type="project" value="InterPro"/>
</dbReference>
<evidence type="ECO:0000313" key="15">
    <source>
        <dbReference type="Proteomes" id="UP000643405"/>
    </source>
</evidence>
<dbReference type="SUPFAM" id="SSF47384">
    <property type="entry name" value="Homodimeric domain of signal transducing histidine kinase"/>
    <property type="match status" value="1"/>
</dbReference>
<dbReference type="Gene3D" id="3.30.565.10">
    <property type="entry name" value="Histidine kinase-like ATPase, C-terminal domain"/>
    <property type="match status" value="1"/>
</dbReference>
<dbReference type="InterPro" id="IPR004358">
    <property type="entry name" value="Sig_transdc_His_kin-like_C"/>
</dbReference>
<dbReference type="SMART" id="SM00387">
    <property type="entry name" value="HATPase_c"/>
    <property type="match status" value="1"/>
</dbReference>
<reference evidence="14" key="1">
    <citation type="submission" date="2020-09" db="EMBL/GenBank/DDBJ databases">
        <title>Genome seq and assembly of Tianweitania sp.</title>
        <authorList>
            <person name="Chhetri G."/>
        </authorList>
    </citation>
    <scope>NUCLEOTIDE SEQUENCE</scope>
    <source>
        <strain evidence="14">Rool2</strain>
    </source>
</reference>
<keyword evidence="8 14" id="KW-0418">Kinase</keyword>
<dbReference type="FunFam" id="3.30.565.10:FF:000023">
    <property type="entry name" value="PAS domain-containing sensor histidine kinase"/>
    <property type="match status" value="1"/>
</dbReference>
<evidence type="ECO:0000256" key="3">
    <source>
        <dbReference type="ARBA" id="ARBA00012438"/>
    </source>
</evidence>
<dbReference type="PRINTS" id="PR00344">
    <property type="entry name" value="BCTRLSENSOR"/>
</dbReference>
<comment type="catalytic activity">
    <reaction evidence="1">
        <text>ATP + protein L-histidine = ADP + protein N-phospho-L-histidine.</text>
        <dbReference type="EC" id="2.7.13.3"/>
    </reaction>
</comment>
<keyword evidence="12" id="KW-0812">Transmembrane</keyword>
<dbReference type="GO" id="GO:0005886">
    <property type="term" value="C:plasma membrane"/>
    <property type="evidence" value="ECO:0007669"/>
    <property type="project" value="UniProtKB-SubCell"/>
</dbReference>
<evidence type="ECO:0000256" key="7">
    <source>
        <dbReference type="ARBA" id="ARBA00022741"/>
    </source>
</evidence>
<evidence type="ECO:0000256" key="4">
    <source>
        <dbReference type="ARBA" id="ARBA00022475"/>
    </source>
</evidence>
<keyword evidence="11 12" id="KW-0472">Membrane</keyword>
<dbReference type="Proteomes" id="UP000643405">
    <property type="component" value="Unassembled WGS sequence"/>
</dbReference>
<dbReference type="InterPro" id="IPR013767">
    <property type="entry name" value="PAS_fold"/>
</dbReference>
<evidence type="ECO:0000256" key="6">
    <source>
        <dbReference type="ARBA" id="ARBA00022679"/>
    </source>
</evidence>
<feature type="transmembrane region" description="Helical" evidence="12">
    <location>
        <begin position="18"/>
        <end position="38"/>
    </location>
</feature>
<dbReference type="Gene3D" id="3.30.450.20">
    <property type="entry name" value="PAS domain"/>
    <property type="match status" value="1"/>
</dbReference>
<dbReference type="EC" id="2.7.13.3" evidence="3"/>
<dbReference type="InterPro" id="IPR005467">
    <property type="entry name" value="His_kinase_dom"/>
</dbReference>
<keyword evidence="12" id="KW-1133">Transmembrane helix</keyword>
<evidence type="ECO:0000256" key="11">
    <source>
        <dbReference type="ARBA" id="ARBA00023136"/>
    </source>
</evidence>
<dbReference type="CDD" id="cd00130">
    <property type="entry name" value="PAS"/>
    <property type="match status" value="1"/>
</dbReference>
<dbReference type="SUPFAM" id="SSF55874">
    <property type="entry name" value="ATPase domain of HSP90 chaperone/DNA topoisomerase II/histidine kinase"/>
    <property type="match status" value="1"/>
</dbReference>
<keyword evidence="5" id="KW-0597">Phosphoprotein</keyword>
<evidence type="ECO:0000256" key="10">
    <source>
        <dbReference type="ARBA" id="ARBA00023012"/>
    </source>
</evidence>
<keyword evidence="10" id="KW-0902">Two-component regulatory system</keyword>
<dbReference type="InterPro" id="IPR003594">
    <property type="entry name" value="HATPase_dom"/>
</dbReference>
<dbReference type="PROSITE" id="PS50109">
    <property type="entry name" value="HIS_KIN"/>
    <property type="match status" value="1"/>
</dbReference>